<accession>U1MKV4</accession>
<dbReference type="GO" id="GO:0016020">
    <property type="term" value="C:membrane"/>
    <property type="evidence" value="ECO:0007669"/>
    <property type="project" value="InterPro"/>
</dbReference>
<dbReference type="GO" id="GO:0045227">
    <property type="term" value="P:capsule polysaccharide biosynthetic process"/>
    <property type="evidence" value="ECO:0007669"/>
    <property type="project" value="InterPro"/>
</dbReference>
<keyword evidence="1" id="KW-1133">Transmembrane helix</keyword>
<keyword evidence="1" id="KW-0812">Transmembrane</keyword>
<dbReference type="HOGENOM" id="CLU_058755_0_0_2"/>
<name>U1MKV4_9EURY</name>
<evidence type="ECO:0000256" key="1">
    <source>
        <dbReference type="SAM" id="Phobius"/>
    </source>
</evidence>
<reference evidence="2" key="1">
    <citation type="journal article" date="2013" name="PLoS ONE">
        <title>Assembly-driven community genomics of a hypersaline microbial ecosystem.</title>
        <authorList>
            <person name="Podell S."/>
            <person name="Ugalde J.A."/>
            <person name="Narasingarao P."/>
            <person name="Banfield J.F."/>
            <person name="Heidelberg K.B."/>
            <person name="Allen E.E."/>
        </authorList>
    </citation>
    <scope>NUCLEOTIDE SEQUENCE [LARGE SCALE GENOMIC DNA]</scope>
</reference>
<feature type="transmembrane region" description="Helical" evidence="1">
    <location>
        <begin position="205"/>
        <end position="223"/>
    </location>
</feature>
<feature type="transmembrane region" description="Helical" evidence="1">
    <location>
        <begin position="68"/>
        <end position="90"/>
    </location>
</feature>
<organism evidence="2">
    <name type="scientific">Haloquadratum walsbyi J07HQW1</name>
    <dbReference type="NCBI Taxonomy" id="1238424"/>
    <lineage>
        <taxon>Archaea</taxon>
        <taxon>Methanobacteriati</taxon>
        <taxon>Methanobacteriota</taxon>
        <taxon>Stenosarchaea group</taxon>
        <taxon>Halobacteria</taxon>
        <taxon>Halobacteriales</taxon>
        <taxon>Haloferacaceae</taxon>
        <taxon>Haloquadratum</taxon>
    </lineage>
</organism>
<dbReference type="AlphaFoldDB" id="U1MKV4"/>
<sequence>MIIGLSLVAVISQVKGYRLGGVMVLPILAIYTLREPLSIIIFILGTVAAWCSLWALQEHTLSYGRRLFLSAIIAGVIATIVMGYILSVTLPSQLSFTHGEAIASIFPGIMAYNFMREDPENRRGDLRMMCYNYLMLVAIGAISLWVFAEFNTLTPPFLRLPTSDITNWIRIEPRGGAYPKVIPSWIVLMFLPVAVLIYEGFRQRYDHRLVGIIILPALCLFSVQSTLTILIYVTGATITFYITGFIHRMTLLYGRVLLTISILLGTVYSLIAGIIVSNSVSGVILFFTGLFIGIGSYNLNRVSRKTRVSHVRIDAGLFVVFYAFLFTLIDVPITGLLYDNRIFYLIVGVLIIALATIEMYRLEQSIPDPETFAGESIFAYTSSGDIDPTDSPLVADTDEDT</sequence>
<feature type="transmembrane region" description="Helical" evidence="1">
    <location>
        <begin position="229"/>
        <end position="247"/>
    </location>
</feature>
<dbReference type="InterPro" id="IPR008338">
    <property type="entry name" value="Capsule_biosynth_CapC"/>
</dbReference>
<feature type="transmembrane region" description="Helical" evidence="1">
    <location>
        <begin position="341"/>
        <end position="360"/>
    </location>
</feature>
<feature type="transmembrane region" description="Helical" evidence="1">
    <location>
        <begin position="36"/>
        <end position="56"/>
    </location>
</feature>
<evidence type="ECO:0008006" key="3">
    <source>
        <dbReference type="Google" id="ProtNLM"/>
    </source>
</evidence>
<feature type="transmembrane region" description="Helical" evidence="1">
    <location>
        <begin position="96"/>
        <end position="114"/>
    </location>
</feature>
<keyword evidence="1" id="KW-0472">Membrane</keyword>
<feature type="transmembrane region" description="Helical" evidence="1">
    <location>
        <begin position="182"/>
        <end position="198"/>
    </location>
</feature>
<dbReference type="Proteomes" id="UP000030649">
    <property type="component" value="Unassembled WGS sequence"/>
</dbReference>
<feature type="transmembrane region" description="Helical" evidence="1">
    <location>
        <begin position="126"/>
        <end position="148"/>
    </location>
</feature>
<dbReference type="Pfam" id="PF14102">
    <property type="entry name" value="Caps_synth_CapC"/>
    <property type="match status" value="2"/>
</dbReference>
<feature type="transmembrane region" description="Helical" evidence="1">
    <location>
        <begin position="256"/>
        <end position="276"/>
    </location>
</feature>
<feature type="transmembrane region" description="Helical" evidence="1">
    <location>
        <begin position="282"/>
        <end position="299"/>
    </location>
</feature>
<gene>
    <name evidence="2" type="ORF">J07HQW1_00257</name>
</gene>
<protein>
    <recommendedName>
        <fullName evidence="3">Capsule biosynthesis CapC</fullName>
    </recommendedName>
</protein>
<proteinExistence type="predicted"/>
<dbReference type="EMBL" id="KE356560">
    <property type="protein sequence ID" value="ERG90239.1"/>
    <property type="molecule type" value="Genomic_DNA"/>
</dbReference>
<feature type="transmembrane region" description="Helical" evidence="1">
    <location>
        <begin position="311"/>
        <end position="329"/>
    </location>
</feature>
<evidence type="ECO:0000313" key="2">
    <source>
        <dbReference type="EMBL" id="ERG90239.1"/>
    </source>
</evidence>